<dbReference type="Proteomes" id="UP001321498">
    <property type="component" value="Chromosome"/>
</dbReference>
<comment type="pathway">
    <text evidence="1 5">Purine metabolism; urate degradation; (S)-allantoin from urate: step 1/3.</text>
</comment>
<dbReference type="NCBIfam" id="TIGR03383">
    <property type="entry name" value="urate_oxi"/>
    <property type="match status" value="1"/>
</dbReference>
<evidence type="ECO:0000256" key="4">
    <source>
        <dbReference type="ARBA" id="ARBA00023002"/>
    </source>
</evidence>
<name>A0ABN6XPY2_9MICO</name>
<evidence type="ECO:0000313" key="7">
    <source>
        <dbReference type="EMBL" id="BDZ45665.1"/>
    </source>
</evidence>
<dbReference type="PANTHER" id="PTHR42874:SF1">
    <property type="entry name" value="URICASE"/>
    <property type="match status" value="1"/>
</dbReference>
<organism evidence="7 8">
    <name type="scientific">Naasia aerilata</name>
    <dbReference type="NCBI Taxonomy" id="1162966"/>
    <lineage>
        <taxon>Bacteria</taxon>
        <taxon>Bacillati</taxon>
        <taxon>Actinomycetota</taxon>
        <taxon>Actinomycetes</taxon>
        <taxon>Micrococcales</taxon>
        <taxon>Microbacteriaceae</taxon>
        <taxon>Naasia</taxon>
    </lineage>
</organism>
<comment type="catalytic activity">
    <reaction evidence="5 6">
        <text>urate + O2 + H2O = 5-hydroxyisourate + H2O2</text>
        <dbReference type="Rhea" id="RHEA:21368"/>
        <dbReference type="ChEBI" id="CHEBI:15377"/>
        <dbReference type="ChEBI" id="CHEBI:15379"/>
        <dbReference type="ChEBI" id="CHEBI:16240"/>
        <dbReference type="ChEBI" id="CHEBI:17775"/>
        <dbReference type="ChEBI" id="CHEBI:18072"/>
        <dbReference type="EC" id="1.7.3.3"/>
    </reaction>
</comment>
<dbReference type="EC" id="1.7.3.3" evidence="5 6"/>
<dbReference type="InterPro" id="IPR002042">
    <property type="entry name" value="Uricase"/>
</dbReference>
<dbReference type="EMBL" id="AP027731">
    <property type="protein sequence ID" value="BDZ45665.1"/>
    <property type="molecule type" value="Genomic_DNA"/>
</dbReference>
<keyword evidence="8" id="KW-1185">Reference proteome</keyword>
<evidence type="ECO:0000256" key="3">
    <source>
        <dbReference type="ARBA" id="ARBA00022631"/>
    </source>
</evidence>
<dbReference type="Pfam" id="PF01014">
    <property type="entry name" value="Uricase"/>
    <property type="match status" value="2"/>
</dbReference>
<sequence length="300" mass="33464">MAIVLGSNQYGKAETRLVRFVRDSPRHQITDLNVTTALRGDFSAAYLDGDQSAVLPTDTQKNSAYVWAKTHAVDPIEEYGLSLARHFVEDVEPVEAARIEIEQFGWTRVVAQDGEHDHTWIRSGQEVRTAAVTVEAGGEHVVQGLKDLVVLKSTGSAFKDFLTDEYTTLRPTDDRVMATSLVARWRVSGDRLEGIDWNAMYVGVRAVMLERFANLHSLALQQTLWHMGRAAIEAYPQIAEVRLKAPNKHHFLVDFSAFDLENDGEVFHADDRPYGLIEATVERDDGPPSGDAWRFSAGLA</sequence>
<evidence type="ECO:0000256" key="5">
    <source>
        <dbReference type="PIRNR" id="PIRNR000241"/>
    </source>
</evidence>
<dbReference type="PIRSF" id="PIRSF000241">
    <property type="entry name" value="Urate_oxidase"/>
    <property type="match status" value="1"/>
</dbReference>
<reference evidence="8" key="1">
    <citation type="journal article" date="2019" name="Int. J. Syst. Evol. Microbiol.">
        <title>The Global Catalogue of Microorganisms (GCM) 10K type strain sequencing project: providing services to taxonomists for standard genome sequencing and annotation.</title>
        <authorList>
            <consortium name="The Broad Institute Genomics Platform"/>
            <consortium name="The Broad Institute Genome Sequencing Center for Infectious Disease"/>
            <person name="Wu L."/>
            <person name="Ma J."/>
        </authorList>
    </citation>
    <scope>NUCLEOTIDE SEQUENCE [LARGE SCALE GENOMIC DNA]</scope>
    <source>
        <strain evidence="8">NBRC 108725</strain>
    </source>
</reference>
<protein>
    <recommendedName>
        <fullName evidence="5 6">Uricase</fullName>
        <ecNumber evidence="5 6">1.7.3.3</ecNumber>
    </recommendedName>
    <alternativeName>
        <fullName evidence="5">Urate oxidase</fullName>
    </alternativeName>
</protein>
<evidence type="ECO:0000256" key="1">
    <source>
        <dbReference type="ARBA" id="ARBA00004831"/>
    </source>
</evidence>
<dbReference type="InterPro" id="IPR019842">
    <property type="entry name" value="Uricase_CS"/>
</dbReference>
<evidence type="ECO:0000256" key="6">
    <source>
        <dbReference type="RuleBase" id="RU004455"/>
    </source>
</evidence>
<accession>A0ABN6XPY2</accession>
<dbReference type="RefSeq" id="WP_286278915.1">
    <property type="nucleotide sequence ID" value="NZ_AP027731.1"/>
</dbReference>
<dbReference type="PANTHER" id="PTHR42874">
    <property type="entry name" value="URICASE"/>
    <property type="match status" value="1"/>
</dbReference>
<keyword evidence="3 5" id="KW-0659">Purine metabolism</keyword>
<keyword evidence="4 5" id="KW-0560">Oxidoreductase</keyword>
<evidence type="ECO:0000256" key="2">
    <source>
        <dbReference type="ARBA" id="ARBA00009760"/>
    </source>
</evidence>
<gene>
    <name evidence="7" type="ORF">GCM10025866_15740</name>
</gene>
<proteinExistence type="inferred from homology"/>
<dbReference type="PROSITE" id="PS00366">
    <property type="entry name" value="URICASE"/>
    <property type="match status" value="1"/>
</dbReference>
<dbReference type="PRINTS" id="PR00093">
    <property type="entry name" value="URICASE"/>
</dbReference>
<comment type="function">
    <text evidence="5 6">Catalyzes the oxidation of uric acid to 5-hydroxyisourate, which is further processed to form (S)-allantoin.</text>
</comment>
<comment type="similarity">
    <text evidence="2 5 6">Belongs to the uricase family.</text>
</comment>
<dbReference type="SUPFAM" id="SSF55620">
    <property type="entry name" value="Tetrahydrobiopterin biosynthesis enzymes-like"/>
    <property type="match status" value="2"/>
</dbReference>
<dbReference type="Gene3D" id="3.10.270.10">
    <property type="entry name" value="Urate Oxidase"/>
    <property type="match status" value="1"/>
</dbReference>
<evidence type="ECO:0000313" key="8">
    <source>
        <dbReference type="Proteomes" id="UP001321498"/>
    </source>
</evidence>